<sequence>MYTDEIVIVDKKIEELIKDKTQYNFNSLKEKVEEILANIEMFMLEGELDSKAVDLYLKRVITKRNEIQKEKEKSKLDESPQTKYALIEAICQKCEFQTQEELIKKIEELEKKTNFELSKINSSI</sequence>
<dbReference type="KEGG" id="hbv:ABIV_0965"/>
<dbReference type="Proteomes" id="UP000289193">
    <property type="component" value="Unassembled WGS sequence"/>
</dbReference>
<dbReference type="EMBL" id="CP031217">
    <property type="protein sequence ID" value="AXH11971.1"/>
    <property type="molecule type" value="Genomic_DNA"/>
</dbReference>
<evidence type="ECO:0000313" key="1">
    <source>
        <dbReference type="EMBL" id="AXH11971.1"/>
    </source>
</evidence>
<keyword evidence="4" id="KW-1185">Reference proteome</keyword>
<protein>
    <submittedName>
        <fullName evidence="2">Uncharacterized protein</fullName>
    </submittedName>
</protein>
<accession>A0AAX2AA01</accession>
<organism evidence="2 4">
    <name type="scientific">Halarcobacter bivalviorum</name>
    <dbReference type="NCBI Taxonomy" id="663364"/>
    <lineage>
        <taxon>Bacteria</taxon>
        <taxon>Pseudomonadati</taxon>
        <taxon>Campylobacterota</taxon>
        <taxon>Epsilonproteobacteria</taxon>
        <taxon>Campylobacterales</taxon>
        <taxon>Arcobacteraceae</taxon>
        <taxon>Halarcobacter</taxon>
    </lineage>
</organism>
<dbReference type="RefSeq" id="WP_114838825.1">
    <property type="nucleotide sequence ID" value="NZ_CP031217.1"/>
</dbReference>
<gene>
    <name evidence="1" type="ORF">ABIV_0965</name>
    <name evidence="2" type="ORF">CRV05_01600</name>
</gene>
<evidence type="ECO:0000313" key="4">
    <source>
        <dbReference type="Proteomes" id="UP000289193"/>
    </source>
</evidence>
<reference evidence="1 3" key="2">
    <citation type="submission" date="2018-07" db="EMBL/GenBank/DDBJ databases">
        <title>Complete genome of the Arcobacter bivalviorum type strain LMG 26154.</title>
        <authorList>
            <person name="Miller W.G."/>
            <person name="Yee E."/>
            <person name="Bono J.L."/>
        </authorList>
    </citation>
    <scope>NUCLEOTIDE SEQUENCE [LARGE SCALE GENOMIC DNA]</scope>
    <source>
        <strain evidence="1 3">LMG 26154</strain>
    </source>
</reference>
<evidence type="ECO:0000313" key="3">
    <source>
        <dbReference type="Proteomes" id="UP000253850"/>
    </source>
</evidence>
<dbReference type="EMBL" id="PDKM01000001">
    <property type="protein sequence ID" value="RXK11089.1"/>
    <property type="molecule type" value="Genomic_DNA"/>
</dbReference>
<dbReference type="AlphaFoldDB" id="A0AAX2AA01"/>
<evidence type="ECO:0000313" key="2">
    <source>
        <dbReference type="EMBL" id="RXK11089.1"/>
    </source>
</evidence>
<reference evidence="2 4" key="1">
    <citation type="submission" date="2017-10" db="EMBL/GenBank/DDBJ databases">
        <title>Genomics of the genus Arcobacter.</title>
        <authorList>
            <person name="Perez-Cataluna A."/>
            <person name="Figueras M.J."/>
        </authorList>
    </citation>
    <scope>NUCLEOTIDE SEQUENCE [LARGE SCALE GENOMIC DNA]</scope>
    <source>
        <strain evidence="2 4">CECT 7835</strain>
    </source>
</reference>
<proteinExistence type="predicted"/>
<dbReference type="Proteomes" id="UP000253850">
    <property type="component" value="Chromosome"/>
</dbReference>
<name>A0AAX2AA01_9BACT</name>